<evidence type="ECO:0000256" key="3">
    <source>
        <dbReference type="ARBA" id="ARBA00022692"/>
    </source>
</evidence>
<feature type="transmembrane region" description="Helical" evidence="10">
    <location>
        <begin position="383"/>
        <end position="400"/>
    </location>
</feature>
<dbReference type="STRING" id="283909.R7VGI1"/>
<keyword evidence="9" id="KW-0407">Ion channel</keyword>
<keyword evidence="7" id="KW-0406">Ion transport</keyword>
<keyword evidence="14" id="KW-1185">Reference proteome</keyword>
<dbReference type="PANTHER" id="PTHR10117">
    <property type="entry name" value="TRANSIENT RECEPTOR POTENTIAL CHANNEL"/>
    <property type="match status" value="1"/>
</dbReference>
<dbReference type="SMART" id="SM01420">
    <property type="entry name" value="TRP_2"/>
    <property type="match status" value="1"/>
</dbReference>
<dbReference type="Gene3D" id="1.10.287.70">
    <property type="match status" value="1"/>
</dbReference>
<keyword evidence="8 10" id="KW-0472">Membrane</keyword>
<dbReference type="Gene3D" id="1.25.40.20">
    <property type="entry name" value="Ankyrin repeat-containing domain"/>
    <property type="match status" value="1"/>
</dbReference>
<evidence type="ECO:0000313" key="14">
    <source>
        <dbReference type="Proteomes" id="UP000014760"/>
    </source>
</evidence>
<feature type="transmembrane region" description="Helical" evidence="10">
    <location>
        <begin position="497"/>
        <end position="519"/>
    </location>
</feature>
<reference evidence="12 14" key="2">
    <citation type="journal article" date="2013" name="Nature">
        <title>Insights into bilaterian evolution from three spiralian genomes.</title>
        <authorList>
            <person name="Simakov O."/>
            <person name="Marletaz F."/>
            <person name="Cho S.J."/>
            <person name="Edsinger-Gonzales E."/>
            <person name="Havlak P."/>
            <person name="Hellsten U."/>
            <person name="Kuo D.H."/>
            <person name="Larsson T."/>
            <person name="Lv J."/>
            <person name="Arendt D."/>
            <person name="Savage R."/>
            <person name="Osoegawa K."/>
            <person name="de Jong P."/>
            <person name="Grimwood J."/>
            <person name="Chapman J.A."/>
            <person name="Shapiro H."/>
            <person name="Aerts A."/>
            <person name="Otillar R.P."/>
            <person name="Terry A.Y."/>
            <person name="Boore J.L."/>
            <person name="Grigoriev I.V."/>
            <person name="Lindberg D.R."/>
            <person name="Seaver E.C."/>
            <person name="Weisblat D.A."/>
            <person name="Putnam N.H."/>
            <person name="Rokhsar D.S."/>
        </authorList>
    </citation>
    <scope>NUCLEOTIDE SEQUENCE</scope>
    <source>
        <strain evidence="12 14">I ESC-2004</strain>
    </source>
</reference>
<evidence type="ECO:0000256" key="5">
    <source>
        <dbReference type="ARBA" id="ARBA00022989"/>
    </source>
</evidence>
<keyword evidence="6" id="KW-0040">ANK repeat</keyword>
<dbReference type="EnsemblMetazoa" id="CapteT203375">
    <property type="protein sequence ID" value="CapteP203375"/>
    <property type="gene ID" value="CapteG203375"/>
</dbReference>
<dbReference type="GO" id="GO:0034703">
    <property type="term" value="C:cation channel complex"/>
    <property type="evidence" value="ECO:0007669"/>
    <property type="project" value="TreeGrafter"/>
</dbReference>
<evidence type="ECO:0000313" key="13">
    <source>
        <dbReference type="EnsemblMetazoa" id="CapteP203375"/>
    </source>
</evidence>
<feature type="transmembrane region" description="Helical" evidence="10">
    <location>
        <begin position="460"/>
        <end position="477"/>
    </location>
</feature>
<organism evidence="12">
    <name type="scientific">Capitella teleta</name>
    <name type="common">Polychaete worm</name>
    <dbReference type="NCBI Taxonomy" id="283909"/>
    <lineage>
        <taxon>Eukaryota</taxon>
        <taxon>Metazoa</taxon>
        <taxon>Spiralia</taxon>
        <taxon>Lophotrochozoa</taxon>
        <taxon>Annelida</taxon>
        <taxon>Polychaeta</taxon>
        <taxon>Sedentaria</taxon>
        <taxon>Scolecida</taxon>
        <taxon>Capitellidae</taxon>
        <taxon>Capitella</taxon>
    </lineage>
</organism>
<dbReference type="InterPro" id="IPR013555">
    <property type="entry name" value="TRP_dom"/>
</dbReference>
<evidence type="ECO:0000256" key="8">
    <source>
        <dbReference type="ARBA" id="ARBA00023136"/>
    </source>
</evidence>
<keyword evidence="5 10" id="KW-1133">Transmembrane helix</keyword>
<dbReference type="InterPro" id="IPR036770">
    <property type="entry name" value="Ankyrin_rpt-contain_sf"/>
</dbReference>
<dbReference type="InterPro" id="IPR002153">
    <property type="entry name" value="TRPC_channel"/>
</dbReference>
<dbReference type="InterPro" id="IPR002110">
    <property type="entry name" value="Ankyrin_rpt"/>
</dbReference>
<proteinExistence type="predicted"/>
<dbReference type="AlphaFoldDB" id="R7VGI1"/>
<gene>
    <name evidence="12" type="ORF">CAPTEDRAFT_203375</name>
</gene>
<evidence type="ECO:0000313" key="12">
    <source>
        <dbReference type="EMBL" id="ELU15426.1"/>
    </source>
</evidence>
<reference evidence="14" key="1">
    <citation type="submission" date="2012-12" db="EMBL/GenBank/DDBJ databases">
        <authorList>
            <person name="Hellsten U."/>
            <person name="Grimwood J."/>
            <person name="Chapman J.A."/>
            <person name="Shapiro H."/>
            <person name="Aerts A."/>
            <person name="Otillar R.P."/>
            <person name="Terry A.Y."/>
            <person name="Boore J.L."/>
            <person name="Simakov O."/>
            <person name="Marletaz F."/>
            <person name="Cho S.-J."/>
            <person name="Edsinger-Gonzales E."/>
            <person name="Havlak P."/>
            <person name="Kuo D.-H."/>
            <person name="Larsson T."/>
            <person name="Lv J."/>
            <person name="Arendt D."/>
            <person name="Savage R."/>
            <person name="Osoegawa K."/>
            <person name="de Jong P."/>
            <person name="Lindberg D.R."/>
            <person name="Seaver E.C."/>
            <person name="Weisblat D.A."/>
            <person name="Putnam N.H."/>
            <person name="Grigoriev I.V."/>
            <person name="Rokhsar D.S."/>
        </authorList>
    </citation>
    <scope>NUCLEOTIDE SEQUENCE</scope>
    <source>
        <strain evidence="14">I ESC-2004</strain>
    </source>
</reference>
<dbReference type="OrthoDB" id="2373987at2759"/>
<dbReference type="Pfam" id="PF08344">
    <property type="entry name" value="TRP_2"/>
    <property type="match status" value="1"/>
</dbReference>
<dbReference type="EMBL" id="AMQN01000646">
    <property type="status" value="NOT_ANNOTATED_CDS"/>
    <property type="molecule type" value="Genomic_DNA"/>
</dbReference>
<dbReference type="InterPro" id="IPR005821">
    <property type="entry name" value="Ion_trans_dom"/>
</dbReference>
<dbReference type="SUPFAM" id="SSF48403">
    <property type="entry name" value="Ankyrin repeat"/>
    <property type="match status" value="1"/>
</dbReference>
<dbReference type="Pfam" id="PF00520">
    <property type="entry name" value="Ion_trans"/>
    <property type="match status" value="1"/>
</dbReference>
<evidence type="ECO:0000256" key="4">
    <source>
        <dbReference type="ARBA" id="ARBA00022737"/>
    </source>
</evidence>
<keyword evidence="3 10" id="KW-0812">Transmembrane</keyword>
<evidence type="ECO:0000256" key="6">
    <source>
        <dbReference type="ARBA" id="ARBA00023043"/>
    </source>
</evidence>
<evidence type="ECO:0000256" key="9">
    <source>
        <dbReference type="ARBA" id="ARBA00023303"/>
    </source>
</evidence>
<evidence type="ECO:0000256" key="7">
    <source>
        <dbReference type="ARBA" id="ARBA00023065"/>
    </source>
</evidence>
<dbReference type="OMA" id="EREFITH"/>
<feature type="transmembrane region" description="Helical" evidence="10">
    <location>
        <begin position="596"/>
        <end position="616"/>
    </location>
</feature>
<dbReference type="GO" id="GO:0015279">
    <property type="term" value="F:store-operated calcium channel activity"/>
    <property type="evidence" value="ECO:0007669"/>
    <property type="project" value="TreeGrafter"/>
</dbReference>
<sequence length="626" mass="71972">MMRTRRFKPFRRTVSVRSRRVCGFRGGLFMELNPQAERLHDLVLTGNVSEAAQHIQDNKDVDINWCNGDGYTALVLAVRAKDEAMKECDDGWVPDGDEFDSDSTPIMMAALDNNYEMVKALMHGPWNVHSQATPSYFAFECSLILLKMRFKCFCTEECHGKIFGESLDDAKDRLRAYKAYTSPAYILLAFDDPILAIFNVSNELHECAEMEKVFRSEYEDLADRVSKVAVRLLEYCNDTDEVYLLLKRKTAPDDPMAEQLKAKIFCRFAMAIECKQRKFVVHPNCQQVIRGAWLEGSQAWRTKSAFAKCCHLLGRILFMPIFAVLFLVSPNLSLVKEWQTPLHKFISFAASYITFLVILHIQYEMDFRDNTRGPPNTGLEWFIVAYVLGYCLRSLDELLYYEARHFFRQKWNLFDLSMEFCFLSSFVCWAISLADIYLHGNIDLPRDYWKSYDATLIGEIFYSYAFVLAFAKLLYFLSTSSDIGPMQTIIGRMGGGIFCFIIMFVLIMFAFSAGLVQLLHHYSDKTIVIDGRELRSSSMFRGTVPAMLGLFWAIFGYSPPTDVAILPTINKFTVDNSTYTLYNHHIVTEVFGHAMFLIYYVIGIVIMINMLIAIMSDVFQRITVGH</sequence>
<dbReference type="GO" id="GO:0005886">
    <property type="term" value="C:plasma membrane"/>
    <property type="evidence" value="ECO:0007669"/>
    <property type="project" value="TreeGrafter"/>
</dbReference>
<dbReference type="HOGENOM" id="CLU_005716_4_2_1"/>
<evidence type="ECO:0000256" key="1">
    <source>
        <dbReference type="ARBA" id="ARBA00004141"/>
    </source>
</evidence>
<comment type="subcellular location">
    <subcellularLocation>
        <location evidence="1">Membrane</location>
        <topology evidence="1">Multi-pass membrane protein</topology>
    </subcellularLocation>
</comment>
<feature type="transmembrane region" description="Helical" evidence="10">
    <location>
        <begin position="312"/>
        <end position="333"/>
    </location>
</feature>
<evidence type="ECO:0000256" key="2">
    <source>
        <dbReference type="ARBA" id="ARBA00022448"/>
    </source>
</evidence>
<feature type="transmembrane region" description="Helical" evidence="10">
    <location>
        <begin position="420"/>
        <end position="440"/>
    </location>
</feature>
<dbReference type="Proteomes" id="UP000014760">
    <property type="component" value="Unassembled WGS sequence"/>
</dbReference>
<keyword evidence="4" id="KW-0677">Repeat</keyword>
<protein>
    <recommendedName>
        <fullName evidence="11">Transient receptor ion channel domain-containing protein</fullName>
    </recommendedName>
</protein>
<dbReference type="GO" id="GO:0070679">
    <property type="term" value="F:inositol 1,4,5 trisphosphate binding"/>
    <property type="evidence" value="ECO:0007669"/>
    <property type="project" value="TreeGrafter"/>
</dbReference>
<name>R7VGI1_CAPTE</name>
<feature type="domain" description="Transient receptor ion channel" evidence="11">
    <location>
        <begin position="154"/>
        <end position="215"/>
    </location>
</feature>
<dbReference type="Pfam" id="PF00023">
    <property type="entry name" value="Ank"/>
    <property type="match status" value="1"/>
</dbReference>
<feature type="transmembrane region" description="Helical" evidence="10">
    <location>
        <begin position="345"/>
        <end position="363"/>
    </location>
</feature>
<dbReference type="GO" id="GO:0051480">
    <property type="term" value="P:regulation of cytosolic calcium ion concentration"/>
    <property type="evidence" value="ECO:0007669"/>
    <property type="project" value="TreeGrafter"/>
</dbReference>
<dbReference type="EMBL" id="KB293808">
    <property type="protein sequence ID" value="ELU15426.1"/>
    <property type="molecule type" value="Genomic_DNA"/>
</dbReference>
<evidence type="ECO:0000256" key="10">
    <source>
        <dbReference type="SAM" id="Phobius"/>
    </source>
</evidence>
<dbReference type="PANTHER" id="PTHR10117:SF54">
    <property type="entry name" value="TRANSIENT RECEPTOR POTENTIAL-GAMMA PROTEIN"/>
    <property type="match status" value="1"/>
</dbReference>
<keyword evidence="2" id="KW-0813">Transport</keyword>
<reference evidence="13" key="3">
    <citation type="submission" date="2015-06" db="UniProtKB">
        <authorList>
            <consortium name="EnsemblMetazoa"/>
        </authorList>
    </citation>
    <scope>IDENTIFICATION</scope>
</reference>
<accession>R7VGI1</accession>
<evidence type="ECO:0000259" key="11">
    <source>
        <dbReference type="SMART" id="SM01420"/>
    </source>
</evidence>